<evidence type="ECO:0000256" key="4">
    <source>
        <dbReference type="RuleBase" id="RU361277"/>
    </source>
</evidence>
<dbReference type="AlphaFoldDB" id="A0A8B5W5B6"/>
<dbReference type="InterPro" id="IPR013149">
    <property type="entry name" value="ADH-like_C"/>
</dbReference>
<reference evidence="6 7" key="1">
    <citation type="submission" date="2017-10" db="EMBL/GenBank/DDBJ databases">
        <title>FDA dAtabase for Regulatory Grade micrObial Sequences (FDA-ARGOS): Supporting development and validation of Infectious Disease Dx tests.</title>
        <authorList>
            <person name="Campos J."/>
            <person name="Goldberg B."/>
            <person name="Tallon L.J."/>
            <person name="Sadzewicz L."/>
            <person name="Sengamalay N."/>
            <person name="Ott S."/>
            <person name="Godinez A."/>
            <person name="Nagaraj S."/>
            <person name="Vyas G."/>
            <person name="Aluvathingal J."/>
            <person name="Nadendla S."/>
            <person name="Geyer C."/>
            <person name="Nandy P."/>
            <person name="Hobson J."/>
            <person name="Sichtig H."/>
        </authorList>
    </citation>
    <scope>NUCLEOTIDE SEQUENCE [LARGE SCALE GENOMIC DNA]</scope>
    <source>
        <strain evidence="6 7">FDAARGOS_185</strain>
    </source>
</reference>
<evidence type="ECO:0000259" key="5">
    <source>
        <dbReference type="SMART" id="SM00829"/>
    </source>
</evidence>
<dbReference type="InterPro" id="IPR011032">
    <property type="entry name" value="GroES-like_sf"/>
</dbReference>
<dbReference type="Pfam" id="PF00107">
    <property type="entry name" value="ADH_zinc_N"/>
    <property type="match status" value="1"/>
</dbReference>
<dbReference type="PROSITE" id="PS00059">
    <property type="entry name" value="ADH_ZINC"/>
    <property type="match status" value="1"/>
</dbReference>
<evidence type="ECO:0000256" key="1">
    <source>
        <dbReference type="ARBA" id="ARBA00022723"/>
    </source>
</evidence>
<feature type="domain" description="Enoyl reductase (ER)" evidence="5">
    <location>
        <begin position="7"/>
        <end position="310"/>
    </location>
</feature>
<comment type="caution">
    <text evidence="6">The sequence shown here is derived from an EMBL/GenBank/DDBJ whole genome shotgun (WGS) entry which is preliminary data.</text>
</comment>
<dbReference type="PANTHER" id="PTHR43401">
    <property type="entry name" value="L-THREONINE 3-DEHYDROGENASE"/>
    <property type="match status" value="1"/>
</dbReference>
<dbReference type="RefSeq" id="WP_144325207.1">
    <property type="nucleotide sequence ID" value="NZ_JAJCJG010000086.1"/>
</dbReference>
<dbReference type="SUPFAM" id="SSF50129">
    <property type="entry name" value="GroES-like"/>
    <property type="match status" value="1"/>
</dbReference>
<dbReference type="Pfam" id="PF08240">
    <property type="entry name" value="ADH_N"/>
    <property type="match status" value="1"/>
</dbReference>
<dbReference type="InterPro" id="IPR050129">
    <property type="entry name" value="Zn_alcohol_dh"/>
</dbReference>
<evidence type="ECO:0000313" key="6">
    <source>
        <dbReference type="EMBL" id="TRZ34517.1"/>
    </source>
</evidence>
<dbReference type="InterPro" id="IPR002328">
    <property type="entry name" value="ADH_Zn_CS"/>
</dbReference>
<dbReference type="InterPro" id="IPR020843">
    <property type="entry name" value="ER"/>
</dbReference>
<accession>A0A8B5W5B6</accession>
<keyword evidence="1 4" id="KW-0479">Metal-binding</keyword>
<dbReference type="InterPro" id="IPR013154">
    <property type="entry name" value="ADH-like_N"/>
</dbReference>
<proteinExistence type="inferred from homology"/>
<evidence type="ECO:0000256" key="3">
    <source>
        <dbReference type="ARBA" id="ARBA00023002"/>
    </source>
</evidence>
<dbReference type="SUPFAM" id="SSF51735">
    <property type="entry name" value="NAD(P)-binding Rossmann-fold domains"/>
    <property type="match status" value="1"/>
</dbReference>
<dbReference type="GO" id="GO:0016491">
    <property type="term" value="F:oxidoreductase activity"/>
    <property type="evidence" value="ECO:0007669"/>
    <property type="project" value="UniProtKB-KW"/>
</dbReference>
<dbReference type="Gene3D" id="3.40.50.720">
    <property type="entry name" value="NAD(P)-binding Rossmann-like Domain"/>
    <property type="match status" value="1"/>
</dbReference>
<dbReference type="Gene3D" id="3.90.180.10">
    <property type="entry name" value="Medium-chain alcohol dehydrogenases, catalytic domain"/>
    <property type="match status" value="1"/>
</dbReference>
<keyword evidence="2 4" id="KW-0862">Zinc</keyword>
<comment type="cofactor">
    <cofactor evidence="4">
        <name>Zn(2+)</name>
        <dbReference type="ChEBI" id="CHEBI:29105"/>
    </cofactor>
</comment>
<dbReference type="PANTHER" id="PTHR43401:SF2">
    <property type="entry name" value="L-THREONINE 3-DEHYDROGENASE"/>
    <property type="match status" value="1"/>
</dbReference>
<dbReference type="CDD" id="cd08236">
    <property type="entry name" value="sugar_DH"/>
    <property type="match status" value="1"/>
</dbReference>
<keyword evidence="3" id="KW-0560">Oxidoreductase</keyword>
<protein>
    <submittedName>
        <fullName evidence="6">Galactitol-1-phosphate 5-dehydrogenase</fullName>
    </submittedName>
</protein>
<evidence type="ECO:0000256" key="2">
    <source>
        <dbReference type="ARBA" id="ARBA00022833"/>
    </source>
</evidence>
<comment type="similarity">
    <text evidence="4">Belongs to the zinc-containing alcohol dehydrogenase family.</text>
</comment>
<dbReference type="GO" id="GO:0008270">
    <property type="term" value="F:zinc ion binding"/>
    <property type="evidence" value="ECO:0007669"/>
    <property type="project" value="InterPro"/>
</dbReference>
<sequence length="348" mass="38238">MKAVRMYDVKDLRVEDVPKPSPKADEVLLKIHAVGVCGSDIPRALIKGPHVLPITLGHEFAGEIVELGSDVKDWALGDRVAVAPLLPDYNDPWSKKGIYSLSEGYMYYGSRNDGAFAEYLSVKALNLIKLGDNVPYDWGATIDPAANAVHACLRADLTEKDSVAVYGMGAIGLFAVQYAKAKGVKTIIAVDIDDRKLEIAKQSGATMTINSKEIDPVEAILKVTDNQGIDVSLEMSGTEICQIQAVQASAKMGRVVYLGISNSSLTFPKEAVDKILRYQVSVMGSWNSFSDPFPGIEWTESAELMDKGLMNPEMFITQKLTLDDVPDTFKKIDKKELYFIKIMFYPSK</sequence>
<dbReference type="SMART" id="SM00829">
    <property type="entry name" value="PKS_ER"/>
    <property type="match status" value="1"/>
</dbReference>
<evidence type="ECO:0000313" key="7">
    <source>
        <dbReference type="Proteomes" id="UP000316316"/>
    </source>
</evidence>
<dbReference type="InterPro" id="IPR036291">
    <property type="entry name" value="NAD(P)-bd_dom_sf"/>
</dbReference>
<dbReference type="EMBL" id="PDXQ01000001">
    <property type="protein sequence ID" value="TRZ34517.1"/>
    <property type="molecule type" value="Genomic_DNA"/>
</dbReference>
<organism evidence="6 7">
    <name type="scientific">Enterococcus avium</name>
    <name type="common">Streptococcus avium</name>
    <dbReference type="NCBI Taxonomy" id="33945"/>
    <lineage>
        <taxon>Bacteria</taxon>
        <taxon>Bacillati</taxon>
        <taxon>Bacillota</taxon>
        <taxon>Bacilli</taxon>
        <taxon>Lactobacillales</taxon>
        <taxon>Enterococcaceae</taxon>
        <taxon>Enterococcus</taxon>
    </lineage>
</organism>
<name>A0A8B5W5B6_ENTAV</name>
<gene>
    <name evidence="6" type="ORF">AUF17_10675</name>
</gene>
<dbReference type="Proteomes" id="UP000316316">
    <property type="component" value="Unassembled WGS sequence"/>
</dbReference>